<feature type="compositionally biased region" description="Polar residues" evidence="1">
    <location>
        <begin position="1"/>
        <end position="23"/>
    </location>
</feature>
<dbReference type="InParanoid" id="F8QL09"/>
<evidence type="ECO:0000256" key="1">
    <source>
        <dbReference type="SAM" id="MobiDB-lite"/>
    </source>
</evidence>
<gene>
    <name evidence="2" type="ORF">SERLA73DRAFT_81445</name>
</gene>
<keyword evidence="3" id="KW-1185">Reference proteome</keyword>
<accession>F8QL09</accession>
<organism evidence="3">
    <name type="scientific">Serpula lacrymans var. lacrymans (strain S7.3)</name>
    <name type="common">Dry rot fungus</name>
    <dbReference type="NCBI Taxonomy" id="936435"/>
    <lineage>
        <taxon>Eukaryota</taxon>
        <taxon>Fungi</taxon>
        <taxon>Dikarya</taxon>
        <taxon>Basidiomycota</taxon>
        <taxon>Agaricomycotina</taxon>
        <taxon>Agaricomycetes</taxon>
        <taxon>Agaricomycetidae</taxon>
        <taxon>Boletales</taxon>
        <taxon>Coniophorineae</taxon>
        <taxon>Serpulaceae</taxon>
        <taxon>Serpula</taxon>
    </lineage>
</organism>
<dbReference type="HOGENOM" id="CLU_2378545_0_0_1"/>
<evidence type="ECO:0000313" key="3">
    <source>
        <dbReference type="Proteomes" id="UP000008063"/>
    </source>
</evidence>
<feature type="non-terminal residue" evidence="2">
    <location>
        <position position="1"/>
    </location>
</feature>
<protein>
    <submittedName>
        <fullName evidence="2">Uncharacterized protein</fullName>
    </submittedName>
</protein>
<dbReference type="EMBL" id="GL946685">
    <property type="protein sequence ID" value="EGN91011.1"/>
    <property type="molecule type" value="Genomic_DNA"/>
</dbReference>
<feature type="region of interest" description="Disordered" evidence="1">
    <location>
        <begin position="1"/>
        <end position="27"/>
    </location>
</feature>
<dbReference type="AlphaFoldDB" id="F8QL09"/>
<name>F8QL09_SERL3</name>
<reference evidence="3" key="1">
    <citation type="journal article" date="2011" name="Science">
        <title>The plant cell wall-decomposing machinery underlies the functional diversity of forest fungi.</title>
        <authorList>
            <person name="Eastwood D.C."/>
            <person name="Floudas D."/>
            <person name="Binder M."/>
            <person name="Majcherczyk A."/>
            <person name="Schneider P."/>
            <person name="Aerts A."/>
            <person name="Asiegbu F.O."/>
            <person name="Baker S.E."/>
            <person name="Barry K."/>
            <person name="Bendiksby M."/>
            <person name="Blumentritt M."/>
            <person name="Coutinho P.M."/>
            <person name="Cullen D."/>
            <person name="de Vries R.P."/>
            <person name="Gathman A."/>
            <person name="Goodell B."/>
            <person name="Henrissat B."/>
            <person name="Ihrmark K."/>
            <person name="Kauserud H."/>
            <person name="Kohler A."/>
            <person name="LaButti K."/>
            <person name="Lapidus A."/>
            <person name="Lavin J.L."/>
            <person name="Lee Y.-H."/>
            <person name="Lindquist E."/>
            <person name="Lilly W."/>
            <person name="Lucas S."/>
            <person name="Morin E."/>
            <person name="Murat C."/>
            <person name="Oguiza J.A."/>
            <person name="Park J."/>
            <person name="Pisabarro A.G."/>
            <person name="Riley R."/>
            <person name="Rosling A."/>
            <person name="Salamov A."/>
            <person name="Schmidt O."/>
            <person name="Schmutz J."/>
            <person name="Skrede I."/>
            <person name="Stenlid J."/>
            <person name="Wiebenga A."/>
            <person name="Xie X."/>
            <person name="Kuees U."/>
            <person name="Hibbett D.S."/>
            <person name="Hoffmeister D."/>
            <person name="Hoegberg N."/>
            <person name="Martin F."/>
            <person name="Grigoriev I.V."/>
            <person name="Watkinson S.C."/>
        </authorList>
    </citation>
    <scope>NUCLEOTIDE SEQUENCE [LARGE SCALE GENOMIC DNA]</scope>
    <source>
        <strain evidence="3">strain S7.3</strain>
    </source>
</reference>
<sequence>QHHPPSLNQTSPDSTPENRQTHSTKPEHVWLQFYAESHPQLIPRTQHDPPVTTENIYNEDDFEEYAAEDTPHRTQPISYPTYLHHVKRYDTQTHY</sequence>
<dbReference type="Proteomes" id="UP000008063">
    <property type="component" value="Unassembled WGS sequence"/>
</dbReference>
<evidence type="ECO:0000313" key="2">
    <source>
        <dbReference type="EMBL" id="EGN91011.1"/>
    </source>
</evidence>
<proteinExistence type="predicted"/>